<reference evidence="1" key="1">
    <citation type="submission" date="2018-06" db="EMBL/GenBank/DDBJ databases">
        <authorList>
            <person name="Zhirakovskaya E."/>
        </authorList>
    </citation>
    <scope>NUCLEOTIDE SEQUENCE</scope>
</reference>
<protein>
    <submittedName>
        <fullName evidence="1">Uncharacterized protein</fullName>
    </submittedName>
</protein>
<organism evidence="1">
    <name type="scientific">hydrothermal vent metagenome</name>
    <dbReference type="NCBI Taxonomy" id="652676"/>
    <lineage>
        <taxon>unclassified sequences</taxon>
        <taxon>metagenomes</taxon>
        <taxon>ecological metagenomes</taxon>
    </lineage>
</organism>
<dbReference type="AlphaFoldDB" id="A0A3B0WDN6"/>
<gene>
    <name evidence="1" type="ORF">MNBD_GAMMA06-1596</name>
</gene>
<proteinExistence type="predicted"/>
<name>A0A3B0WDN6_9ZZZZ</name>
<accession>A0A3B0WDN6</accession>
<dbReference type="EMBL" id="UOFD01000014">
    <property type="protein sequence ID" value="VAW50473.1"/>
    <property type="molecule type" value="Genomic_DNA"/>
</dbReference>
<sequence>MADQKINVRVTETDQIMPVTVFSKRADSIEVVLGEGVHSVKCELTVNANGNAYVGSAMGREIVYERSRKDVEEDIAVETHDYRDSRRR</sequence>
<evidence type="ECO:0000313" key="1">
    <source>
        <dbReference type="EMBL" id="VAW50473.1"/>
    </source>
</evidence>